<comment type="caution">
    <text evidence="2">The sequence shown here is derived from an EMBL/GenBank/DDBJ whole genome shotgun (WGS) entry which is preliminary data.</text>
</comment>
<evidence type="ECO:0000313" key="2">
    <source>
        <dbReference type="EMBL" id="TCJ96796.1"/>
    </source>
</evidence>
<proteinExistence type="predicted"/>
<keyword evidence="3" id="KW-1185">Reference proteome</keyword>
<dbReference type="PANTHER" id="PTHR13887:SF41">
    <property type="entry name" value="THIOREDOXIN SUPERFAMILY PROTEIN"/>
    <property type="match status" value="1"/>
</dbReference>
<dbReference type="Pfam" id="PF01323">
    <property type="entry name" value="DSBA"/>
    <property type="match status" value="1"/>
</dbReference>
<organism evidence="2 3">
    <name type="scientific">Nocardia alba</name>
    <dbReference type="NCBI Taxonomy" id="225051"/>
    <lineage>
        <taxon>Bacteria</taxon>
        <taxon>Bacillati</taxon>
        <taxon>Actinomycetota</taxon>
        <taxon>Actinomycetes</taxon>
        <taxon>Mycobacteriales</taxon>
        <taxon>Nocardiaceae</taxon>
        <taxon>Nocardia</taxon>
    </lineage>
</organism>
<feature type="domain" description="DSBA-like thioredoxin" evidence="1">
    <location>
        <begin position="37"/>
        <end position="240"/>
    </location>
</feature>
<gene>
    <name evidence="2" type="ORF">DFR71_2829</name>
</gene>
<accession>A0A4R1FNW8</accession>
<dbReference type="EMBL" id="SMFR01000002">
    <property type="protein sequence ID" value="TCJ96796.1"/>
    <property type="molecule type" value="Genomic_DNA"/>
</dbReference>
<dbReference type="InterPro" id="IPR036249">
    <property type="entry name" value="Thioredoxin-like_sf"/>
</dbReference>
<dbReference type="CDD" id="cd03024">
    <property type="entry name" value="DsbA_FrnE"/>
    <property type="match status" value="1"/>
</dbReference>
<sequence>MPARVTSPEFERLSRTVRRTAAAPLDAPQEARLSTRVEIWTDINCPFCYLGKARFDEALADFAHRDDVEVVHRSFELDPTQPVGTSRPVIPAIAEKFGITVDQAAANERGIGAQAAAMGLPYRTSDRDCGNSFDMHRILQYALAQGTQEAMIDALYAGNFAEPEPVFGDTERLVALAVRAGLDEQSVRAVLADPDAYADAVRRDEAEATALGATGVPFFVFDGKYAVSGAQPPATFTRALNTAWNDRPAPQLIADGDACGPDGCAVPTTASAVAD</sequence>
<keyword evidence="2" id="KW-0413">Isomerase</keyword>
<reference evidence="2 3" key="1">
    <citation type="submission" date="2019-03" db="EMBL/GenBank/DDBJ databases">
        <title>Genomic Encyclopedia of Type Strains, Phase IV (KMG-IV): sequencing the most valuable type-strain genomes for metagenomic binning, comparative biology and taxonomic classification.</title>
        <authorList>
            <person name="Goeker M."/>
        </authorList>
    </citation>
    <scope>NUCLEOTIDE SEQUENCE [LARGE SCALE GENOMIC DNA]</scope>
    <source>
        <strain evidence="2 3">DSM 44684</strain>
    </source>
</reference>
<dbReference type="Proteomes" id="UP000294856">
    <property type="component" value="Unassembled WGS sequence"/>
</dbReference>
<evidence type="ECO:0000313" key="3">
    <source>
        <dbReference type="Proteomes" id="UP000294856"/>
    </source>
</evidence>
<evidence type="ECO:0000259" key="1">
    <source>
        <dbReference type="Pfam" id="PF01323"/>
    </source>
</evidence>
<dbReference type="AlphaFoldDB" id="A0A4R1FNW8"/>
<dbReference type="SUPFAM" id="SSF52833">
    <property type="entry name" value="Thioredoxin-like"/>
    <property type="match status" value="1"/>
</dbReference>
<dbReference type="Gene3D" id="3.40.30.10">
    <property type="entry name" value="Glutaredoxin"/>
    <property type="match status" value="1"/>
</dbReference>
<protein>
    <submittedName>
        <fullName evidence="2">Putative DsbA family dithiol-disulfide isomerase</fullName>
    </submittedName>
</protein>
<dbReference type="GO" id="GO:0016853">
    <property type="term" value="F:isomerase activity"/>
    <property type="evidence" value="ECO:0007669"/>
    <property type="project" value="UniProtKB-KW"/>
</dbReference>
<name>A0A4R1FNW8_9NOCA</name>
<dbReference type="GO" id="GO:0016491">
    <property type="term" value="F:oxidoreductase activity"/>
    <property type="evidence" value="ECO:0007669"/>
    <property type="project" value="InterPro"/>
</dbReference>
<dbReference type="PANTHER" id="PTHR13887">
    <property type="entry name" value="GLUTATHIONE S-TRANSFERASE KAPPA"/>
    <property type="match status" value="1"/>
</dbReference>
<dbReference type="STRING" id="1210063.GCA_001612665_00487"/>
<dbReference type="InterPro" id="IPR001853">
    <property type="entry name" value="DSBA-like_thioredoxin_dom"/>
</dbReference>